<dbReference type="KEGG" id="asol:BEN76_02035"/>
<accession>A0A1P8EF85</accession>
<dbReference type="RefSeq" id="WP_004939183.1">
    <property type="nucleotide sequence ID" value="NZ_BBNM01000001.1"/>
</dbReference>
<sequence>MKIDSGFKIKNIRLIGQTTCELYMENTETSCVKGWIINCNHVFVHQFHDQLNQLCQSANPFDSLLQLKQFHTVEVLC</sequence>
<dbReference type="AlphaFoldDB" id="A0A1P8EF85"/>
<reference evidence="2" key="2">
    <citation type="submission" date="2023-09" db="EMBL/GenBank/DDBJ databases">
        <title>Acinetobacter soli.</title>
        <authorList>
            <person name="Kim B."/>
            <person name="Kim D."/>
            <person name="Park D."/>
        </authorList>
    </citation>
    <scope>NUCLEOTIDE SEQUENCE</scope>
    <source>
        <strain evidence="2">2023.05</strain>
    </source>
</reference>
<evidence type="ECO:0000313" key="3">
    <source>
        <dbReference type="Proteomes" id="UP000185674"/>
    </source>
</evidence>
<dbReference type="Proteomes" id="UP001256400">
    <property type="component" value="Chromosome"/>
</dbReference>
<protein>
    <submittedName>
        <fullName evidence="1">Uncharacterized protein</fullName>
    </submittedName>
</protein>
<gene>
    <name evidence="1" type="ORF">BEN76_02035</name>
    <name evidence="2" type="ORF">RHP80_09055</name>
</gene>
<evidence type="ECO:0000313" key="1">
    <source>
        <dbReference type="EMBL" id="APV34865.1"/>
    </source>
</evidence>
<dbReference type="EMBL" id="CP134206">
    <property type="protein sequence ID" value="WND04380.1"/>
    <property type="molecule type" value="Genomic_DNA"/>
</dbReference>
<reference evidence="1 3" key="1">
    <citation type="submission" date="2016-08" db="EMBL/GenBank/DDBJ databases">
        <title>Complete genome sequence of Acinetobacter baylyi strain GFJ2.</title>
        <authorList>
            <person name="Tabata M."/>
            <person name="Kuboki S."/>
            <person name="Gibu N."/>
            <person name="Kinouchi Y."/>
            <person name="Vangnai A."/>
            <person name="Kasai D."/>
            <person name="Fukuda M."/>
        </authorList>
    </citation>
    <scope>NUCLEOTIDE SEQUENCE [LARGE SCALE GENOMIC DNA]</scope>
    <source>
        <strain evidence="1 3">GFJ2</strain>
    </source>
</reference>
<dbReference type="eggNOG" id="ENOG5031RU5">
    <property type="taxonomic scope" value="Bacteria"/>
</dbReference>
<proteinExistence type="predicted"/>
<organism evidence="1 3">
    <name type="scientific">Acinetobacter soli</name>
    <dbReference type="NCBI Taxonomy" id="487316"/>
    <lineage>
        <taxon>Bacteria</taxon>
        <taxon>Pseudomonadati</taxon>
        <taxon>Pseudomonadota</taxon>
        <taxon>Gammaproteobacteria</taxon>
        <taxon>Moraxellales</taxon>
        <taxon>Moraxellaceae</taxon>
        <taxon>Acinetobacter</taxon>
    </lineage>
</organism>
<dbReference type="EMBL" id="CP016896">
    <property type="protein sequence ID" value="APV34865.1"/>
    <property type="molecule type" value="Genomic_DNA"/>
</dbReference>
<evidence type="ECO:0000313" key="2">
    <source>
        <dbReference type="EMBL" id="WND04380.1"/>
    </source>
</evidence>
<dbReference type="STRING" id="487316.BEN76_02035"/>
<dbReference type="Proteomes" id="UP000185674">
    <property type="component" value="Chromosome"/>
</dbReference>
<name>A0A1P8EF85_9GAMM</name>